<dbReference type="KEGG" id="gfu:KM031_04930"/>
<proteinExistence type="predicted"/>
<dbReference type="InterPro" id="IPR009389">
    <property type="entry name" value="DUF1045"/>
</dbReference>
<dbReference type="AlphaFoldDB" id="A0A975P7U2"/>
<gene>
    <name evidence="1" type="ORF">KM031_04930</name>
</gene>
<organism evidence="1 2">
    <name type="scientific">Gemmobacter fulvus</name>
    <dbReference type="NCBI Taxonomy" id="2840474"/>
    <lineage>
        <taxon>Bacteria</taxon>
        <taxon>Pseudomonadati</taxon>
        <taxon>Pseudomonadota</taxon>
        <taxon>Alphaproteobacteria</taxon>
        <taxon>Rhodobacterales</taxon>
        <taxon>Paracoccaceae</taxon>
        <taxon>Gemmobacter</taxon>
    </lineage>
</organism>
<accession>A0A975P7U2</accession>
<evidence type="ECO:0000313" key="1">
    <source>
        <dbReference type="EMBL" id="QWK91244.1"/>
    </source>
</evidence>
<dbReference type="NCBIfam" id="TIGR03223">
    <property type="entry name" value="Phn_opern_protn"/>
    <property type="match status" value="1"/>
</dbReference>
<evidence type="ECO:0000313" key="2">
    <source>
        <dbReference type="Proteomes" id="UP000679352"/>
    </source>
</evidence>
<name>A0A975P7U2_9RHOB</name>
<dbReference type="EMBL" id="CP076361">
    <property type="protein sequence ID" value="QWK91244.1"/>
    <property type="molecule type" value="Genomic_DNA"/>
</dbReference>
<dbReference type="PIRSF" id="PIRSF033328">
    <property type="entry name" value="Phest_Mll4975"/>
    <property type="match status" value="1"/>
</dbReference>
<dbReference type="Proteomes" id="UP000679352">
    <property type="component" value="Chromosome"/>
</dbReference>
<dbReference type="Pfam" id="PF06299">
    <property type="entry name" value="DUF1045"/>
    <property type="match status" value="1"/>
</dbReference>
<protein>
    <submittedName>
        <fullName evidence="1">DUF1045 domain-containing protein</fullName>
    </submittedName>
</protein>
<dbReference type="RefSeq" id="WP_215503436.1">
    <property type="nucleotide sequence ID" value="NZ_CP076361.1"/>
</dbReference>
<sequence>MEQMKRFALYYAPDAGAFADHAAAWLGWDAITGTARPQPQLPGLRDVAQLTAEPRKYGFHGTIKPPFRRAPGVTVADLQAAVADLAAGLAPVVLDGLALTRLGRFLALCPTGDLTALESLAAAAVRRLDPLRAALTAEEIARRRPERLTPRQRDLLDLWGYPFVMEEFRFHLTLTGPLPDHEIDSTEAALEAYFAPVLPQPFQIRDLCMFGEAQDGRFHLLHRYALTG</sequence>
<keyword evidence="2" id="KW-1185">Reference proteome</keyword>
<reference evidence="1" key="1">
    <citation type="submission" date="2021-06" db="EMBL/GenBank/DDBJ databases">
        <title>Direct submission.</title>
        <authorList>
            <person name="Lee C.-S."/>
            <person name="Jin L."/>
        </authorList>
    </citation>
    <scope>NUCLEOTIDE SEQUENCE</scope>
    <source>
        <strain evidence="1">Con5</strain>
    </source>
</reference>